<sequence>MEALAAAWGSLCSSPGAKRGGSGLSSLRCYSLRRLGSGVSKPLKARFCSYFPCVARGIICRSTGRKIEDPELLETIRLTIINNMLHYHPESSSQLAMGATFGVEPPEQKVDVDIATHINIYDDGPDR</sequence>
<protein>
    <submittedName>
        <fullName evidence="1">Uncharacterized protein</fullName>
    </submittedName>
</protein>
<dbReference type="AlphaFoldDB" id="A0A426X906"/>
<comment type="caution">
    <text evidence="1">The sequence shown here is derived from an EMBL/GenBank/DDBJ whole genome shotgun (WGS) entry which is preliminary data.</text>
</comment>
<gene>
    <name evidence="1" type="ORF">B296_00047754</name>
</gene>
<evidence type="ECO:0000313" key="2">
    <source>
        <dbReference type="Proteomes" id="UP000287651"/>
    </source>
</evidence>
<dbReference type="EMBL" id="AMZH03024275">
    <property type="protein sequence ID" value="RRT35957.1"/>
    <property type="molecule type" value="Genomic_DNA"/>
</dbReference>
<organism evidence="1 2">
    <name type="scientific">Ensete ventricosum</name>
    <name type="common">Abyssinian banana</name>
    <name type="synonym">Musa ensete</name>
    <dbReference type="NCBI Taxonomy" id="4639"/>
    <lineage>
        <taxon>Eukaryota</taxon>
        <taxon>Viridiplantae</taxon>
        <taxon>Streptophyta</taxon>
        <taxon>Embryophyta</taxon>
        <taxon>Tracheophyta</taxon>
        <taxon>Spermatophyta</taxon>
        <taxon>Magnoliopsida</taxon>
        <taxon>Liliopsida</taxon>
        <taxon>Zingiberales</taxon>
        <taxon>Musaceae</taxon>
        <taxon>Ensete</taxon>
    </lineage>
</organism>
<feature type="non-terminal residue" evidence="1">
    <location>
        <position position="127"/>
    </location>
</feature>
<name>A0A426X906_ENSVE</name>
<accession>A0A426X906</accession>
<reference evidence="1 2" key="1">
    <citation type="journal article" date="2014" name="Agronomy (Basel)">
        <title>A Draft Genome Sequence for Ensete ventricosum, the Drought-Tolerant Tree Against Hunger.</title>
        <authorList>
            <person name="Harrison J."/>
            <person name="Moore K.A."/>
            <person name="Paszkiewicz K."/>
            <person name="Jones T."/>
            <person name="Grant M."/>
            <person name="Ambacheew D."/>
            <person name="Muzemil S."/>
            <person name="Studholme D.J."/>
        </authorList>
    </citation>
    <scope>NUCLEOTIDE SEQUENCE [LARGE SCALE GENOMIC DNA]</scope>
</reference>
<proteinExistence type="predicted"/>
<dbReference type="Proteomes" id="UP000287651">
    <property type="component" value="Unassembled WGS sequence"/>
</dbReference>
<evidence type="ECO:0000313" key="1">
    <source>
        <dbReference type="EMBL" id="RRT35957.1"/>
    </source>
</evidence>